<dbReference type="PANTHER" id="PTHR11629:SF63">
    <property type="entry name" value="V-TYPE PROTON ATPASE SUBUNIT A"/>
    <property type="match status" value="1"/>
</dbReference>
<comment type="subcellular location">
    <subcellularLocation>
        <location evidence="1">Membrane</location>
        <topology evidence="1">Multi-pass membrane protein</topology>
    </subcellularLocation>
</comment>
<dbReference type="GO" id="GO:0046961">
    <property type="term" value="F:proton-transporting ATPase activity, rotational mechanism"/>
    <property type="evidence" value="ECO:0007669"/>
    <property type="project" value="InterPro"/>
</dbReference>
<feature type="transmembrane region" description="Helical" evidence="9">
    <location>
        <begin position="562"/>
        <end position="581"/>
    </location>
</feature>
<comment type="caution">
    <text evidence="10">The sequence shown here is derived from an EMBL/GenBank/DDBJ whole genome shotgun (WGS) entry which is preliminary data.</text>
</comment>
<keyword evidence="7 9" id="KW-0406">Ion transport</keyword>
<name>A0A0N1PFQ1_LEPSE</name>
<dbReference type="OMA" id="HYVIHTI"/>
<proteinExistence type="inferred from homology"/>
<comment type="similarity">
    <text evidence="2 9">Belongs to the V-ATPase 116 kDa subunit family.</text>
</comment>
<evidence type="ECO:0000256" key="6">
    <source>
        <dbReference type="ARBA" id="ARBA00022989"/>
    </source>
</evidence>
<dbReference type="PANTHER" id="PTHR11629">
    <property type="entry name" value="VACUOLAR PROTON ATPASES"/>
    <property type="match status" value="1"/>
</dbReference>
<protein>
    <recommendedName>
        <fullName evidence="9">V-type proton ATPase subunit a</fullName>
    </recommendedName>
</protein>
<evidence type="ECO:0000313" key="11">
    <source>
        <dbReference type="Proteomes" id="UP000038009"/>
    </source>
</evidence>
<keyword evidence="8 9" id="KW-0472">Membrane</keyword>
<dbReference type="GO" id="GO:0007035">
    <property type="term" value="P:vacuolar acidification"/>
    <property type="evidence" value="ECO:0007669"/>
    <property type="project" value="TreeGrafter"/>
</dbReference>
<evidence type="ECO:0000256" key="4">
    <source>
        <dbReference type="ARBA" id="ARBA00022692"/>
    </source>
</evidence>
<dbReference type="InterPro" id="IPR002490">
    <property type="entry name" value="V-ATPase_116kDa_su"/>
</dbReference>
<keyword evidence="11" id="KW-1185">Reference proteome</keyword>
<evidence type="ECO:0000256" key="2">
    <source>
        <dbReference type="ARBA" id="ARBA00009904"/>
    </source>
</evidence>
<feature type="transmembrane region" description="Helical" evidence="9">
    <location>
        <begin position="593"/>
        <end position="617"/>
    </location>
</feature>
<evidence type="ECO:0000256" key="1">
    <source>
        <dbReference type="ARBA" id="ARBA00004141"/>
    </source>
</evidence>
<dbReference type="InterPro" id="IPR026028">
    <property type="entry name" value="V-type_ATPase_116kDa_su_euka"/>
</dbReference>
<dbReference type="Pfam" id="PF01496">
    <property type="entry name" value="V_ATPase_I"/>
    <property type="match status" value="1"/>
</dbReference>
<sequence>MTWHQEGCSGLWRSEDMIHVNVILQREVLHDTIFEVGMLGRVQFLDANEGVATFARPYTEDLRRCEELQRKLHFIEESLRKEPELMERYSNDINMSATVEEMRASLMQGHMDMIDDRIESTVSSLTAMLTSLEGFQNELNQNQEIAVLYQKYQQMVHAYADAQASDDSSVTLIPALGGAPRSHTSSFIPRRDAVISAEAFSRLSSLFGLIDAARGEELYRLCYRISRGNAIVEISANPEVFVDTKTGERCVPKTVFVVLCSSQRMIARLKKLAGGIGASVYSLEDLQTQGEGMALSANVHHVEDTIEGVEQRKHDVLQSWYEEHRLYKTYLKVEKVVLTSMNMCAMSGSTCTASVWVPLRHEQALRRALQDAVASANGSVESIVTRHADQKHPPTFFETNRFTESFQSIVSSYGTARYKEVNPAVFTIVTFPYLFGVMYGDMGHGVLLLLIALYFIYKERAWRAAQLNEIVSMVFGGRYLLLLMALYATYMGMLYNDFFGFSLNLFSSGYTWAPIAEQKGTTYPTRPNGSPSVKPSHVYAFGLDAAWSETENKLELYNSVKMKHAVIVGTVQMFAGLFLSLNNDIYERNWLKVAFVFVPEFVFLFSTFGYMCILILVKWCSTWGNTNDAPSILETMTNFFLSPGTVTKPLYKGQAGLQVFLLILAFLMVPVMLLGMPFVEMRNYKRWKQRRFYGGGAQHASLITIENEDSAADFFNDPAPSVERASASPQRRAQMDGWHVSGNPPPAHDWISDDEQPPHNADVLFGDDSMDPYGGAAMDVDVATLRAREEEDKHFEHFDVSELVIHYVIHTIEYVLGSVSNTASYLRLWALSLAHAQLSEVFFTFTVVNVLSVNDRSGFVIAMGVMLWIVVTFAVLVGMEALSAFLHALRLHWMEFQNKFYVGDGRSFEPMDLLSLNAQS</sequence>
<feature type="transmembrane region" description="Helical" evidence="9">
    <location>
        <begin position="478"/>
        <end position="495"/>
    </location>
</feature>
<evidence type="ECO:0000256" key="7">
    <source>
        <dbReference type="ARBA" id="ARBA00023065"/>
    </source>
</evidence>
<dbReference type="GO" id="GO:0051117">
    <property type="term" value="F:ATPase binding"/>
    <property type="evidence" value="ECO:0007669"/>
    <property type="project" value="TreeGrafter"/>
</dbReference>
<evidence type="ECO:0000256" key="3">
    <source>
        <dbReference type="ARBA" id="ARBA00022448"/>
    </source>
</evidence>
<dbReference type="EMBL" id="LJSK01000001">
    <property type="protein sequence ID" value="KPI90875.1"/>
    <property type="molecule type" value="Genomic_DNA"/>
</dbReference>
<accession>A0A0N1PFQ1</accession>
<gene>
    <name evidence="10" type="ORF">ABL78_0108</name>
</gene>
<keyword evidence="4 9" id="KW-0812">Transmembrane</keyword>
<keyword evidence="5 9" id="KW-0375">Hydrogen ion transport</keyword>
<dbReference type="PIRSF" id="PIRSF001293">
    <property type="entry name" value="ATP6V0A1"/>
    <property type="match status" value="1"/>
</dbReference>
<feature type="transmembrane region" description="Helical" evidence="9">
    <location>
        <begin position="659"/>
        <end position="679"/>
    </location>
</feature>
<dbReference type="GO" id="GO:0000220">
    <property type="term" value="C:vacuolar proton-transporting V-type ATPase, V0 domain"/>
    <property type="evidence" value="ECO:0007669"/>
    <property type="project" value="InterPro"/>
</dbReference>
<evidence type="ECO:0000256" key="8">
    <source>
        <dbReference type="ARBA" id="ARBA00023136"/>
    </source>
</evidence>
<dbReference type="Proteomes" id="UP000038009">
    <property type="component" value="Unassembled WGS sequence"/>
</dbReference>
<dbReference type="AlphaFoldDB" id="A0A0N1PFQ1"/>
<dbReference type="OrthoDB" id="10264220at2759"/>
<dbReference type="VEuPathDB" id="TriTrypDB:Lsey_0001_1080"/>
<reference evidence="10 11" key="1">
    <citation type="journal article" date="2015" name="PLoS Pathog.">
        <title>Leptomonas seymouri: Adaptations to the Dixenous Life Cycle Analyzed by Genome Sequencing, Transcriptome Profiling and Co-infection with Leishmania donovani.</title>
        <authorList>
            <person name="Kraeva N."/>
            <person name="Butenko A."/>
            <person name="Hlavacova J."/>
            <person name="Kostygov A."/>
            <person name="Myskova J."/>
            <person name="Grybchuk D."/>
            <person name="Lestinova T."/>
            <person name="Votypka J."/>
            <person name="Volf P."/>
            <person name="Opperdoes F."/>
            <person name="Flegontov P."/>
            <person name="Lukes J."/>
            <person name="Yurchenko V."/>
        </authorList>
    </citation>
    <scope>NUCLEOTIDE SEQUENCE [LARGE SCALE GENOMIC DNA]</scope>
    <source>
        <strain evidence="10 11">ATCC 30220</strain>
    </source>
</reference>
<organism evidence="10 11">
    <name type="scientific">Leptomonas seymouri</name>
    <dbReference type="NCBI Taxonomy" id="5684"/>
    <lineage>
        <taxon>Eukaryota</taxon>
        <taxon>Discoba</taxon>
        <taxon>Euglenozoa</taxon>
        <taxon>Kinetoplastea</taxon>
        <taxon>Metakinetoplastina</taxon>
        <taxon>Trypanosomatida</taxon>
        <taxon>Trypanosomatidae</taxon>
        <taxon>Leishmaniinae</taxon>
        <taxon>Leptomonas</taxon>
    </lineage>
</organism>
<feature type="transmembrane region" description="Helical" evidence="9">
    <location>
        <begin position="859"/>
        <end position="889"/>
    </location>
</feature>
<comment type="function">
    <text evidence="9">Essential component of the vacuolar proton pump (V-ATPase), a multimeric enzyme that catalyzes the translocation of protons across the membranes. Required for assembly and activity of the V-ATPase.</text>
</comment>
<evidence type="ECO:0000313" key="10">
    <source>
        <dbReference type="EMBL" id="KPI90875.1"/>
    </source>
</evidence>
<evidence type="ECO:0000256" key="5">
    <source>
        <dbReference type="ARBA" id="ARBA00022781"/>
    </source>
</evidence>
<keyword evidence="6 9" id="KW-1133">Transmembrane helix</keyword>
<feature type="transmembrane region" description="Helical" evidence="9">
    <location>
        <begin position="433"/>
        <end position="457"/>
    </location>
</feature>
<keyword evidence="3 9" id="KW-0813">Transport</keyword>
<evidence type="ECO:0000256" key="9">
    <source>
        <dbReference type="RuleBase" id="RU361189"/>
    </source>
</evidence>